<evidence type="ECO:0000313" key="1">
    <source>
        <dbReference type="EMBL" id="OXU22167.1"/>
    </source>
</evidence>
<proteinExistence type="predicted"/>
<keyword evidence="2" id="KW-1185">Reference proteome</keyword>
<gene>
    <name evidence="1" type="ORF">TSAR_009047</name>
</gene>
<dbReference type="Proteomes" id="UP000215335">
    <property type="component" value="Unassembled WGS sequence"/>
</dbReference>
<evidence type="ECO:0000313" key="2">
    <source>
        <dbReference type="Proteomes" id="UP000215335"/>
    </source>
</evidence>
<reference evidence="1 2" key="1">
    <citation type="journal article" date="2017" name="Curr. Biol.">
        <title>The Evolution of Venom by Co-option of Single-Copy Genes.</title>
        <authorList>
            <person name="Martinson E.O."/>
            <person name="Mrinalini"/>
            <person name="Kelkar Y.D."/>
            <person name="Chang C.H."/>
            <person name="Werren J.H."/>
        </authorList>
    </citation>
    <scope>NUCLEOTIDE SEQUENCE [LARGE SCALE GENOMIC DNA]</scope>
    <source>
        <strain evidence="1 2">Alberta</strain>
        <tissue evidence="1">Whole body</tissue>
    </source>
</reference>
<protein>
    <submittedName>
        <fullName evidence="1">Uncharacterized protein</fullName>
    </submittedName>
</protein>
<comment type="caution">
    <text evidence="1">The sequence shown here is derived from an EMBL/GenBank/DDBJ whole genome shotgun (WGS) entry which is preliminary data.</text>
</comment>
<dbReference type="EMBL" id="NNAY01002070">
    <property type="protein sequence ID" value="OXU22167.1"/>
    <property type="molecule type" value="Genomic_DNA"/>
</dbReference>
<dbReference type="OrthoDB" id="7688011at2759"/>
<dbReference type="AlphaFoldDB" id="A0A232EV00"/>
<sequence>MKLARKLWKITMSRLKEVFIILAFLFVKVEMQKLGKQNFTSEWLVVMKDTLYPPLVTEMKNRLVYVSFPSEFTIKLETSKIVNKPCEVPVTVIKDHKGRNVIPVYAETLGNGKIVVSLLEYKKKPNQSQVWLYVIDPQKCTYVFKKFALDATFLSVRDLMTIVPYNQSFDVFVNSASHCEAGFICSLGFTDELELAEKKKSVIKLDSDGWDITTTKDYDSSEGYLYIVMMNNLNNTIIKRLDSNFDTVQMTHLNYSGSIAYWYDEDGSASSCFGVSDQEIECVLLDAQMQVKVNSSLFYDSYVQYYSIFRLRNGDAVVLTILSSDPDASDSATYVQYLGLDGTIGSPVKFQEYICENVYEMNTFEIKEGLYCSSTMCQNIVNTKCIGAEEIRGF</sequence>
<name>A0A232EV00_9HYME</name>
<accession>A0A232EV00</accession>
<organism evidence="1 2">
    <name type="scientific">Trichomalopsis sarcophagae</name>
    <dbReference type="NCBI Taxonomy" id="543379"/>
    <lineage>
        <taxon>Eukaryota</taxon>
        <taxon>Metazoa</taxon>
        <taxon>Ecdysozoa</taxon>
        <taxon>Arthropoda</taxon>
        <taxon>Hexapoda</taxon>
        <taxon>Insecta</taxon>
        <taxon>Pterygota</taxon>
        <taxon>Neoptera</taxon>
        <taxon>Endopterygota</taxon>
        <taxon>Hymenoptera</taxon>
        <taxon>Apocrita</taxon>
        <taxon>Proctotrupomorpha</taxon>
        <taxon>Chalcidoidea</taxon>
        <taxon>Pteromalidae</taxon>
        <taxon>Pteromalinae</taxon>
        <taxon>Trichomalopsis</taxon>
    </lineage>
</organism>